<protein>
    <submittedName>
        <fullName evidence="1">Uncharacterized protein</fullName>
    </submittedName>
</protein>
<proteinExistence type="predicted"/>
<organism evidence="1 2">
    <name type="scientific">Ditylenchus destructor</name>
    <dbReference type="NCBI Taxonomy" id="166010"/>
    <lineage>
        <taxon>Eukaryota</taxon>
        <taxon>Metazoa</taxon>
        <taxon>Ecdysozoa</taxon>
        <taxon>Nematoda</taxon>
        <taxon>Chromadorea</taxon>
        <taxon>Rhabditida</taxon>
        <taxon>Tylenchina</taxon>
        <taxon>Tylenchomorpha</taxon>
        <taxon>Sphaerularioidea</taxon>
        <taxon>Anguinidae</taxon>
        <taxon>Anguininae</taxon>
        <taxon>Ditylenchus</taxon>
    </lineage>
</organism>
<evidence type="ECO:0000313" key="2">
    <source>
        <dbReference type="Proteomes" id="UP001201812"/>
    </source>
</evidence>
<keyword evidence="2" id="KW-1185">Reference proteome</keyword>
<gene>
    <name evidence="1" type="ORF">DdX_20586</name>
</gene>
<dbReference type="EMBL" id="JAKKPZ010000611">
    <property type="protein sequence ID" value="KAI1693576.1"/>
    <property type="molecule type" value="Genomic_DNA"/>
</dbReference>
<evidence type="ECO:0000313" key="1">
    <source>
        <dbReference type="EMBL" id="KAI1693576.1"/>
    </source>
</evidence>
<accession>A0AAD4MKJ4</accession>
<sequence>MAFDLRRGEHDDQRRRLPRELVHRLDLQPPSPRLFRAIGIDDRGRERIALIRRHDHETPGCQLAMIRRTRGDLKDLVELAASGPGAIMSRALPERRVASSESGVERSLKVMPGPLAASPRAAKAHCERFAMGHPISGHGFPCNNHASTCEVSPLGSLVSLCAVQESSAAGIR</sequence>
<comment type="caution">
    <text evidence="1">The sequence shown here is derived from an EMBL/GenBank/DDBJ whole genome shotgun (WGS) entry which is preliminary data.</text>
</comment>
<name>A0AAD4MKJ4_9BILA</name>
<dbReference type="AlphaFoldDB" id="A0AAD4MKJ4"/>
<reference evidence="1" key="1">
    <citation type="submission" date="2022-01" db="EMBL/GenBank/DDBJ databases">
        <title>Genome Sequence Resource for Two Populations of Ditylenchus destructor, the Migratory Endoparasitic Phytonematode.</title>
        <authorList>
            <person name="Zhang H."/>
            <person name="Lin R."/>
            <person name="Xie B."/>
        </authorList>
    </citation>
    <scope>NUCLEOTIDE SEQUENCE</scope>
    <source>
        <strain evidence="1">BazhouSP</strain>
    </source>
</reference>
<dbReference type="Proteomes" id="UP001201812">
    <property type="component" value="Unassembled WGS sequence"/>
</dbReference>